<dbReference type="AlphaFoldDB" id="A0A2P2QUD3"/>
<dbReference type="PANTHER" id="PTHR31852">
    <property type="entry name" value="LATE EMBRYOGENESIS ABUNDANT (LEA) HYDROXYPROLINE-RICH GLYCOPROTEIN FAMILY"/>
    <property type="match status" value="1"/>
</dbReference>
<proteinExistence type="predicted"/>
<keyword evidence="1" id="KW-0812">Transmembrane</keyword>
<name>A0A2P2QUD3_RHIMU</name>
<dbReference type="EMBL" id="GGEC01090135">
    <property type="protein sequence ID" value="MBX70619.1"/>
    <property type="molecule type" value="Transcribed_RNA"/>
</dbReference>
<keyword evidence="1" id="KW-1133">Transmembrane helix</keyword>
<protein>
    <submittedName>
        <fullName evidence="2">Uncharacterized protein</fullName>
    </submittedName>
</protein>
<keyword evidence="1" id="KW-0472">Membrane</keyword>
<evidence type="ECO:0000256" key="1">
    <source>
        <dbReference type="SAM" id="Phobius"/>
    </source>
</evidence>
<organism evidence="2">
    <name type="scientific">Rhizophora mucronata</name>
    <name type="common">Asiatic mangrove</name>
    <dbReference type="NCBI Taxonomy" id="61149"/>
    <lineage>
        <taxon>Eukaryota</taxon>
        <taxon>Viridiplantae</taxon>
        <taxon>Streptophyta</taxon>
        <taxon>Embryophyta</taxon>
        <taxon>Tracheophyta</taxon>
        <taxon>Spermatophyta</taxon>
        <taxon>Magnoliopsida</taxon>
        <taxon>eudicotyledons</taxon>
        <taxon>Gunneridae</taxon>
        <taxon>Pentapetalae</taxon>
        <taxon>rosids</taxon>
        <taxon>fabids</taxon>
        <taxon>Malpighiales</taxon>
        <taxon>Rhizophoraceae</taxon>
        <taxon>Rhizophora</taxon>
    </lineage>
</organism>
<accession>A0A2P2QUD3</accession>
<dbReference type="InterPro" id="IPR055301">
    <property type="entry name" value="Lea14-like_2"/>
</dbReference>
<feature type="transmembrane region" description="Helical" evidence="1">
    <location>
        <begin position="25"/>
        <end position="50"/>
    </location>
</feature>
<evidence type="ECO:0000313" key="2">
    <source>
        <dbReference type="EMBL" id="MBX70619.1"/>
    </source>
</evidence>
<reference evidence="2" key="1">
    <citation type="submission" date="2018-02" db="EMBL/GenBank/DDBJ databases">
        <title>Rhizophora mucronata_Transcriptome.</title>
        <authorList>
            <person name="Meera S.P."/>
            <person name="Sreeshan A."/>
            <person name="Augustine A."/>
        </authorList>
    </citation>
    <scope>NUCLEOTIDE SEQUENCE</scope>
    <source>
        <tissue evidence="2">Leaf</tissue>
    </source>
</reference>
<sequence>MKETYNDDRPAPAAFKARKRRRCCLITGGVILLLLFLLFLIILILALTMLKPKQPRTRLLSATLDGISPRISFPDISIQLNITVDLKILVQNRNHASFKHGPGKSLLYYRGHRMGEADLYPGLIPSMGSETLPCRLTIYVKVDAKSFASNINFIRSLIRDVLRGQLVIETNTRIPGRVRFLGGLFKKHAVATSNCRFTIAIPAMEIQSQQCKNKAKL</sequence>